<feature type="region of interest" description="Disordered" evidence="2">
    <location>
        <begin position="650"/>
        <end position="673"/>
    </location>
</feature>
<dbReference type="PROSITE" id="PS50181">
    <property type="entry name" value="FBOX"/>
    <property type="match status" value="1"/>
</dbReference>
<evidence type="ECO:0000256" key="2">
    <source>
        <dbReference type="SAM" id="MobiDB-lite"/>
    </source>
</evidence>
<accession>K0TFP1</accession>
<protein>
    <recommendedName>
        <fullName evidence="3">F-box domain-containing protein</fullName>
    </recommendedName>
</protein>
<dbReference type="AlphaFoldDB" id="K0TFP1"/>
<dbReference type="InterPro" id="IPR036770">
    <property type="entry name" value="Ankyrin_rpt-contain_sf"/>
</dbReference>
<proteinExistence type="predicted"/>
<dbReference type="InterPro" id="IPR036047">
    <property type="entry name" value="F-box-like_dom_sf"/>
</dbReference>
<dbReference type="InterPro" id="IPR001810">
    <property type="entry name" value="F-box_dom"/>
</dbReference>
<feature type="domain" description="F-box" evidence="3">
    <location>
        <begin position="23"/>
        <end position="68"/>
    </location>
</feature>
<gene>
    <name evidence="4" type="ORF">THAOC_06057</name>
</gene>
<evidence type="ECO:0000313" key="5">
    <source>
        <dbReference type="Proteomes" id="UP000266841"/>
    </source>
</evidence>
<dbReference type="Pfam" id="PF00646">
    <property type="entry name" value="F-box"/>
    <property type="match status" value="1"/>
</dbReference>
<evidence type="ECO:0000259" key="3">
    <source>
        <dbReference type="PROSITE" id="PS50181"/>
    </source>
</evidence>
<dbReference type="EMBL" id="AGNL01005889">
    <property type="protein sequence ID" value="EJK72416.1"/>
    <property type="molecule type" value="Genomic_DNA"/>
</dbReference>
<comment type="caution">
    <text evidence="4">The sequence shown here is derived from an EMBL/GenBank/DDBJ whole genome shotgun (WGS) entry which is preliminary data.</text>
</comment>
<dbReference type="Gene3D" id="1.25.40.20">
    <property type="entry name" value="Ankyrin repeat-containing domain"/>
    <property type="match status" value="1"/>
</dbReference>
<organism evidence="4 5">
    <name type="scientific">Thalassiosira oceanica</name>
    <name type="common">Marine diatom</name>
    <dbReference type="NCBI Taxonomy" id="159749"/>
    <lineage>
        <taxon>Eukaryota</taxon>
        <taxon>Sar</taxon>
        <taxon>Stramenopiles</taxon>
        <taxon>Ochrophyta</taxon>
        <taxon>Bacillariophyta</taxon>
        <taxon>Coscinodiscophyceae</taxon>
        <taxon>Thalassiosirophycidae</taxon>
        <taxon>Thalassiosirales</taxon>
        <taxon>Thalassiosiraceae</taxon>
        <taxon>Thalassiosira</taxon>
    </lineage>
</organism>
<reference evidence="4 5" key="1">
    <citation type="journal article" date="2012" name="Genome Biol.">
        <title>Genome and low-iron response of an oceanic diatom adapted to chronic iron limitation.</title>
        <authorList>
            <person name="Lommer M."/>
            <person name="Specht M."/>
            <person name="Roy A.S."/>
            <person name="Kraemer L."/>
            <person name="Andreson R."/>
            <person name="Gutowska M.A."/>
            <person name="Wolf J."/>
            <person name="Bergner S.V."/>
            <person name="Schilhabel M.B."/>
            <person name="Klostermeier U.C."/>
            <person name="Beiko R.G."/>
            <person name="Rosenstiel P."/>
            <person name="Hippler M."/>
            <person name="Laroche J."/>
        </authorList>
    </citation>
    <scope>NUCLEOTIDE SEQUENCE [LARGE SCALE GENOMIC DNA]</scope>
    <source>
        <strain evidence="4 5">CCMP1005</strain>
    </source>
</reference>
<keyword evidence="1" id="KW-0175">Coiled coil</keyword>
<dbReference type="Proteomes" id="UP000266841">
    <property type="component" value="Unassembled WGS sequence"/>
</dbReference>
<keyword evidence="5" id="KW-1185">Reference proteome</keyword>
<sequence>MTSRKIEGPSAPAEKQQHVFDRACPLVSLPADALTAVLCRVPAADLPAVRTSCKTLNSTVGSDMFKAVRATTGWSEVSARLVPGDELYDRENPDGPDMWDVDDFDSLPEEEKNAKIADKRAREIEEYYSDLGHCDGEYSYHSIHVEVTVDGDKTAGQISLILIPRPKWGGHSFHAAADAHSRELQEVGWRVCDSRGRPQLRSIKEADKDGSAKFGGYIHVVEVNITNDAYKKNTNVVGHALRAALTLPELRNKWTLATAMADARLFMSKDDANRKREVARKLDWQDSGEDIVALMEEKQRLEIRFKECGALDARAFMRVGYRQIPEVVGSDRHQPAWLFALPSFLDGPLLSHDDVMEMKLIELDLPQEPINADKILFDIVKRALNDRKQKADSVAYLERDMNKRKQLSKHQWDESSSNIESFAELTEATDERLRQLEDMMRETNGESISQVTNQLSELRSQLENLKNLQKKQATTFEEYWDEHTENENRHISNLNAELLKVDEDLKGQVASLVNERGASIRKSYVLHCSARFLYMGHFDFLLQLVPKSERAQAVNDLDTNGSTPLHCVVMGMPELSDAKNYHDAVRHLIDLGADKGVTDASGRTPLGQYRAVKRSKNDFMRAFGLSASLRDGDDADEAWAVIQGMEASLMPPGGETQADRDINDVQPSSEVEEEMDFMLDEDADA</sequence>
<name>K0TFP1_THAOC</name>
<dbReference type="SUPFAM" id="SSF81383">
    <property type="entry name" value="F-box domain"/>
    <property type="match status" value="1"/>
</dbReference>
<dbReference type="OrthoDB" id="20872at2759"/>
<evidence type="ECO:0000256" key="1">
    <source>
        <dbReference type="SAM" id="Coils"/>
    </source>
</evidence>
<evidence type="ECO:0000313" key="4">
    <source>
        <dbReference type="EMBL" id="EJK72416.1"/>
    </source>
</evidence>
<feature type="coiled-coil region" evidence="1">
    <location>
        <begin position="426"/>
        <end position="475"/>
    </location>
</feature>
<dbReference type="SUPFAM" id="SSF48403">
    <property type="entry name" value="Ankyrin repeat"/>
    <property type="match status" value="1"/>
</dbReference>